<dbReference type="AlphaFoldDB" id="A0A0B1Z3X6"/>
<organism evidence="7 8">
    <name type="scientific">Pseudomonas frederiksbergensis</name>
    <dbReference type="NCBI Taxonomy" id="104087"/>
    <lineage>
        <taxon>Bacteria</taxon>
        <taxon>Pseudomonadati</taxon>
        <taxon>Pseudomonadota</taxon>
        <taxon>Gammaproteobacteria</taxon>
        <taxon>Pseudomonadales</taxon>
        <taxon>Pseudomonadaceae</taxon>
        <taxon>Pseudomonas</taxon>
    </lineage>
</organism>
<dbReference type="Pfam" id="PF01810">
    <property type="entry name" value="LysE"/>
    <property type="match status" value="1"/>
</dbReference>
<keyword evidence="4 6" id="KW-1133">Transmembrane helix</keyword>
<dbReference type="PANTHER" id="PTHR30086:SF20">
    <property type="entry name" value="ARGININE EXPORTER PROTEIN ARGO-RELATED"/>
    <property type="match status" value="1"/>
</dbReference>
<evidence type="ECO:0000256" key="4">
    <source>
        <dbReference type="ARBA" id="ARBA00022989"/>
    </source>
</evidence>
<keyword evidence="3 6" id="KW-0812">Transmembrane</keyword>
<dbReference type="RefSeq" id="WP_039592159.1">
    <property type="nucleotide sequence ID" value="NZ_CP142104.1"/>
</dbReference>
<evidence type="ECO:0000256" key="3">
    <source>
        <dbReference type="ARBA" id="ARBA00022692"/>
    </source>
</evidence>
<sequence length="202" mass="21510">MAGYGLFLLLATLTILSPGPGVVLTLSNSVRHGWSGALPGILGIALGGFLVAAISASSVGLILATSATAFTVLKYVGAAYLLYLGLKMWNTKTFIPTLNDTPSRPWRRFVEALSIQLLNPKAGFFFLAVFPQFIEPAGNYYTQFFLLVASYGLLVMGIHSAYALMASRARGWLSTRQGARIVGKLSGATFFSFGVLMASASK</sequence>
<comment type="caution">
    <text evidence="7">The sequence shown here is derived from an EMBL/GenBank/DDBJ whole genome shotgun (WGS) entry which is preliminary data.</text>
</comment>
<keyword evidence="2" id="KW-1003">Cell membrane</keyword>
<dbReference type="PIRSF" id="PIRSF006324">
    <property type="entry name" value="LeuE"/>
    <property type="match status" value="1"/>
</dbReference>
<feature type="transmembrane region" description="Helical" evidence="6">
    <location>
        <begin position="41"/>
        <end position="64"/>
    </location>
</feature>
<accession>A0A0B1Z3X6</accession>
<dbReference type="GO" id="GO:0005886">
    <property type="term" value="C:plasma membrane"/>
    <property type="evidence" value="ECO:0007669"/>
    <property type="project" value="UniProtKB-SubCell"/>
</dbReference>
<name>A0A0B1Z3X6_9PSED</name>
<keyword evidence="5 6" id="KW-0472">Membrane</keyword>
<dbReference type="InterPro" id="IPR001123">
    <property type="entry name" value="LeuE-type"/>
</dbReference>
<protein>
    <submittedName>
        <fullName evidence="7">Amino acid transporter LysE</fullName>
    </submittedName>
</protein>
<evidence type="ECO:0000313" key="8">
    <source>
        <dbReference type="Proteomes" id="UP000030949"/>
    </source>
</evidence>
<dbReference type="EMBL" id="JQGJ01000008">
    <property type="protein sequence ID" value="KHK64053.1"/>
    <property type="molecule type" value="Genomic_DNA"/>
</dbReference>
<gene>
    <name evidence="7" type="ORF">JZ00_15330</name>
</gene>
<proteinExistence type="predicted"/>
<feature type="transmembrane region" description="Helical" evidence="6">
    <location>
        <begin position="140"/>
        <end position="164"/>
    </location>
</feature>
<feature type="transmembrane region" description="Helical" evidence="6">
    <location>
        <begin position="113"/>
        <end position="134"/>
    </location>
</feature>
<evidence type="ECO:0000256" key="5">
    <source>
        <dbReference type="ARBA" id="ARBA00023136"/>
    </source>
</evidence>
<comment type="subcellular location">
    <subcellularLocation>
        <location evidence="1">Cell membrane</location>
        <topology evidence="1">Multi-pass membrane protein</topology>
    </subcellularLocation>
</comment>
<evidence type="ECO:0000313" key="7">
    <source>
        <dbReference type="EMBL" id="KHK64053.1"/>
    </source>
</evidence>
<evidence type="ECO:0000256" key="1">
    <source>
        <dbReference type="ARBA" id="ARBA00004651"/>
    </source>
</evidence>
<dbReference type="OrthoDB" id="9784202at2"/>
<dbReference type="GO" id="GO:0015171">
    <property type="term" value="F:amino acid transmembrane transporter activity"/>
    <property type="evidence" value="ECO:0007669"/>
    <property type="project" value="TreeGrafter"/>
</dbReference>
<feature type="transmembrane region" description="Helical" evidence="6">
    <location>
        <begin position="185"/>
        <end position="201"/>
    </location>
</feature>
<reference evidence="8" key="1">
    <citation type="submission" date="2015-03" db="EMBL/GenBank/DDBJ databases">
        <title>Pseudomonas frederiksbergensis hydrocarbon degrader.</title>
        <authorList>
            <person name="Brown L.M."/>
            <person name="Ruiz O.N."/>
            <person name="Mueller S."/>
            <person name="Gunasekera T.S."/>
        </authorList>
    </citation>
    <scope>NUCLEOTIDE SEQUENCE [LARGE SCALE GENOMIC DNA]</scope>
    <source>
        <strain evidence="8">SI8</strain>
    </source>
</reference>
<evidence type="ECO:0000256" key="2">
    <source>
        <dbReference type="ARBA" id="ARBA00022475"/>
    </source>
</evidence>
<dbReference type="PANTHER" id="PTHR30086">
    <property type="entry name" value="ARGININE EXPORTER PROTEIN ARGO"/>
    <property type="match status" value="1"/>
</dbReference>
<dbReference type="Proteomes" id="UP000030949">
    <property type="component" value="Unassembled WGS sequence"/>
</dbReference>
<evidence type="ECO:0000256" key="6">
    <source>
        <dbReference type="SAM" id="Phobius"/>
    </source>
</evidence>